<sequence>MKNSQQLMLEKFGCNTIAVDSTHGLNQYDFELTTVLVIDEYGEGFPAACMFSNRKDTYGYEDEEGFPLVLLNAINTFCEDEETREFGNYFSRNYSSNSKLWARCYRKDCSVNTNMHLESMHRTLKHCYLDGKVVKRLDKGLYAVLKLIRDKTVERLIKKTKGKNNRPVPQKQHCVEFSLIIPLELQLLPEIFSRTLIFRKFSRVEDEGEFSEKYSCSRKNFLFLIEARVVFVRALKDMFNDI</sequence>
<accession>A0AAV8VK42</accession>
<evidence type="ECO:0000313" key="2">
    <source>
        <dbReference type="Proteomes" id="UP001159042"/>
    </source>
</evidence>
<gene>
    <name evidence="1" type="ORF">NQ315_011287</name>
</gene>
<keyword evidence="2" id="KW-1185">Reference proteome</keyword>
<evidence type="ECO:0000313" key="1">
    <source>
        <dbReference type="EMBL" id="KAJ8914302.1"/>
    </source>
</evidence>
<comment type="caution">
    <text evidence="1">The sequence shown here is derived from an EMBL/GenBank/DDBJ whole genome shotgun (WGS) entry which is preliminary data.</text>
</comment>
<organism evidence="1 2">
    <name type="scientific">Exocentrus adspersus</name>
    <dbReference type="NCBI Taxonomy" id="1586481"/>
    <lineage>
        <taxon>Eukaryota</taxon>
        <taxon>Metazoa</taxon>
        <taxon>Ecdysozoa</taxon>
        <taxon>Arthropoda</taxon>
        <taxon>Hexapoda</taxon>
        <taxon>Insecta</taxon>
        <taxon>Pterygota</taxon>
        <taxon>Neoptera</taxon>
        <taxon>Endopterygota</taxon>
        <taxon>Coleoptera</taxon>
        <taxon>Polyphaga</taxon>
        <taxon>Cucujiformia</taxon>
        <taxon>Chrysomeloidea</taxon>
        <taxon>Cerambycidae</taxon>
        <taxon>Lamiinae</taxon>
        <taxon>Acanthocinini</taxon>
        <taxon>Exocentrus</taxon>
    </lineage>
</organism>
<protein>
    <recommendedName>
        <fullName evidence="3">MULE transposase domain-containing protein</fullName>
    </recommendedName>
</protein>
<proteinExistence type="predicted"/>
<dbReference type="AlphaFoldDB" id="A0AAV8VK42"/>
<dbReference type="Proteomes" id="UP001159042">
    <property type="component" value="Unassembled WGS sequence"/>
</dbReference>
<dbReference type="EMBL" id="JANEYG010000074">
    <property type="protein sequence ID" value="KAJ8914302.1"/>
    <property type="molecule type" value="Genomic_DNA"/>
</dbReference>
<evidence type="ECO:0008006" key="3">
    <source>
        <dbReference type="Google" id="ProtNLM"/>
    </source>
</evidence>
<name>A0AAV8VK42_9CUCU</name>
<reference evidence="1 2" key="1">
    <citation type="journal article" date="2023" name="Insect Mol. Biol.">
        <title>Genome sequencing provides insights into the evolution of gene families encoding plant cell wall-degrading enzymes in longhorned beetles.</title>
        <authorList>
            <person name="Shin N.R."/>
            <person name="Okamura Y."/>
            <person name="Kirsch R."/>
            <person name="Pauchet Y."/>
        </authorList>
    </citation>
    <scope>NUCLEOTIDE SEQUENCE [LARGE SCALE GENOMIC DNA]</scope>
    <source>
        <strain evidence="1">EAD_L_NR</strain>
    </source>
</reference>